<gene>
    <name evidence="12" type="ORF">OSJNBa0014J14.32</name>
</gene>
<dbReference type="InterPro" id="IPR012337">
    <property type="entry name" value="RNaseH-like_sf"/>
</dbReference>
<accession>Q7G414</accession>
<evidence type="ECO:0000313" key="13">
    <source>
        <dbReference type="Proteomes" id="UP000000763"/>
    </source>
</evidence>
<dbReference type="Proteomes" id="UP000000763">
    <property type="component" value="Chromosome 10"/>
</dbReference>
<evidence type="ECO:0000256" key="5">
    <source>
        <dbReference type="ARBA" id="ARBA00022833"/>
    </source>
</evidence>
<comment type="subunit">
    <text evidence="2">Homodimer.</text>
</comment>
<dbReference type="PROSITE" id="PS50808">
    <property type="entry name" value="ZF_BED"/>
    <property type="match status" value="1"/>
</dbReference>
<dbReference type="GO" id="GO:0005634">
    <property type="term" value="C:nucleus"/>
    <property type="evidence" value="ECO:0007669"/>
    <property type="project" value="UniProtKB-SubCell"/>
</dbReference>
<evidence type="ECO:0000256" key="7">
    <source>
        <dbReference type="ARBA" id="ARBA00023125"/>
    </source>
</evidence>
<dbReference type="PANTHER" id="PTHR46481:SF10">
    <property type="entry name" value="ZINC FINGER BED DOMAIN-CONTAINING PROTEIN 39"/>
    <property type="match status" value="1"/>
</dbReference>
<evidence type="ECO:0000259" key="11">
    <source>
        <dbReference type="PROSITE" id="PS50808"/>
    </source>
</evidence>
<dbReference type="GO" id="GO:0009791">
    <property type="term" value="P:post-embryonic development"/>
    <property type="evidence" value="ECO:0007669"/>
    <property type="project" value="UniProtKB-ARBA"/>
</dbReference>
<dbReference type="InterPro" id="IPR036236">
    <property type="entry name" value="Znf_C2H2_sf"/>
</dbReference>
<dbReference type="SMART" id="SM00614">
    <property type="entry name" value="ZnF_BED"/>
    <property type="match status" value="1"/>
</dbReference>
<keyword evidence="3" id="KW-0479">Metal-binding</keyword>
<dbReference type="AlphaFoldDB" id="Q7G414"/>
<feature type="domain" description="BED-type" evidence="11">
    <location>
        <begin position="66"/>
        <end position="123"/>
    </location>
</feature>
<dbReference type="PANTHER" id="PTHR46481">
    <property type="entry name" value="ZINC FINGER BED DOMAIN-CONTAINING PROTEIN 4"/>
    <property type="match status" value="1"/>
</dbReference>
<evidence type="ECO:0000256" key="2">
    <source>
        <dbReference type="ARBA" id="ARBA00011738"/>
    </source>
</evidence>
<dbReference type="InterPro" id="IPR052035">
    <property type="entry name" value="ZnF_BED_domain_contain"/>
</dbReference>
<keyword evidence="4 10" id="KW-0863">Zinc-finger</keyword>
<dbReference type="GO" id="GO:0008270">
    <property type="term" value="F:zinc ion binding"/>
    <property type="evidence" value="ECO:0007669"/>
    <property type="project" value="UniProtKB-KW"/>
</dbReference>
<organism evidence="12 13">
    <name type="scientific">Oryza sativa subsp. japonica</name>
    <name type="common">Rice</name>
    <dbReference type="NCBI Taxonomy" id="39947"/>
    <lineage>
        <taxon>Eukaryota</taxon>
        <taxon>Viridiplantae</taxon>
        <taxon>Streptophyta</taxon>
        <taxon>Embryophyta</taxon>
        <taxon>Tracheophyta</taxon>
        <taxon>Spermatophyta</taxon>
        <taxon>Magnoliopsida</taxon>
        <taxon>Liliopsida</taxon>
        <taxon>Poales</taxon>
        <taxon>Poaceae</taxon>
        <taxon>BOP clade</taxon>
        <taxon>Oryzoideae</taxon>
        <taxon>Oryzeae</taxon>
        <taxon>Oryzinae</taxon>
        <taxon>Oryza</taxon>
        <taxon>Oryza sativa</taxon>
    </lineage>
</organism>
<evidence type="ECO:0000256" key="9">
    <source>
        <dbReference type="ARBA" id="ARBA00023242"/>
    </source>
</evidence>
<sequence>MDSSNASSSSASICNAGIVALRASQPTLANEGDPAANVAAVARVQVDLTQEATEDANVPPTKKAKKCSSEVWSHFDKYEKKVVGDDGTEIVELWAKCKKCSYTSRRESNRGTTIFWSHLDKKHQIKSGQQLLNLKKSESGTSVETYRYDEAVSLKKFYLAIIMHEYPFNIVEHEYFVDFIKSLRPTFPIKSRITVRKDILNMFLEEKKKMYEYFKTLSCRFCTTMDMWTSNQNKCYMCITVHWIDDNWCMQKRIIKFMHVEGHHSGNNLCKVFYDSVLDWNLDRKLLALTLDNASANDVCARGLVQKLNKIQPLICDGAFFHVRCFNHIFNLVAQDGLKQISSSISNIRNTVWIVKNSPLQWEEFMKCASECDGLDITCGLSLDVPTRWNSTFLMLKQAIHYRLAFNRLFLRHRHKYLKCAPTDDDWTMAKSLCTCLKRFYDATLIFSGSSYPTANLFFTKFCQIKMAVEDWCHSSNTVIATMGKSMKPKYDKYWEKSNMALSVACFLDPRFKRTLLEYYADKVYGESAPKHMADFMAIINKLFDTYASSQPTSKIPAATDVQNNPLVTKEYDGESDDELDADVLQYLRASTAPGIGTKSELEVYMDQPLLEWDIKDKSPFNILHWWSLKQHELPILSRLARDVLAIQVSTVASESAFSAGGRVIDPFRSCLDPEIVQALICTKDWTAASRKGGNVVGSILTEMDMENLERNFCALLSLTNETDHEAVEMLCCSGTT</sequence>
<evidence type="ECO:0000256" key="3">
    <source>
        <dbReference type="ARBA" id="ARBA00022723"/>
    </source>
</evidence>
<dbReference type="Pfam" id="PF05699">
    <property type="entry name" value="Dimer_Tnp_hAT"/>
    <property type="match status" value="1"/>
</dbReference>
<dbReference type="Pfam" id="PF02892">
    <property type="entry name" value="zf-BED"/>
    <property type="match status" value="1"/>
</dbReference>
<evidence type="ECO:0000256" key="1">
    <source>
        <dbReference type="ARBA" id="ARBA00004123"/>
    </source>
</evidence>
<evidence type="ECO:0000256" key="8">
    <source>
        <dbReference type="ARBA" id="ARBA00023163"/>
    </source>
</evidence>
<protein>
    <submittedName>
        <fullName evidence="12">Activator-like transposable element</fullName>
    </submittedName>
</protein>
<dbReference type="GO" id="GO:0003677">
    <property type="term" value="F:DNA binding"/>
    <property type="evidence" value="ECO:0007669"/>
    <property type="project" value="UniProtKB-KW"/>
</dbReference>
<dbReference type="Pfam" id="PF14372">
    <property type="entry name" value="hAT-like_RNase-H"/>
    <property type="match status" value="1"/>
</dbReference>
<dbReference type="InterPro" id="IPR003656">
    <property type="entry name" value="Znf_BED"/>
</dbReference>
<reference evidence="13" key="2">
    <citation type="journal article" date="2008" name="Nucleic Acids Res.">
        <title>The rice annotation project database (RAP-DB): 2008 update.</title>
        <authorList>
            <consortium name="The rice annotation project (RAP)"/>
        </authorList>
    </citation>
    <scope>GENOME REANNOTATION</scope>
    <source>
        <strain evidence="13">cv. Nipponbare</strain>
    </source>
</reference>
<dbReference type="EMBL" id="AC092172">
    <property type="protein sequence ID" value="AAM18172.1"/>
    <property type="molecule type" value="Genomic_DNA"/>
</dbReference>
<dbReference type="InterPro" id="IPR025525">
    <property type="entry name" value="hAT-like_transposase_RNase-H"/>
</dbReference>
<keyword evidence="9" id="KW-0539">Nucleus</keyword>
<name>Q7G414_ORYSJ</name>
<keyword evidence="7" id="KW-0238">DNA-binding</keyword>
<keyword evidence="8" id="KW-0804">Transcription</keyword>
<evidence type="ECO:0000313" key="12">
    <source>
        <dbReference type="EMBL" id="AAM18172.1"/>
    </source>
</evidence>
<keyword evidence="5" id="KW-0862">Zinc</keyword>
<comment type="subcellular location">
    <subcellularLocation>
        <location evidence="1">Nucleus</location>
    </subcellularLocation>
</comment>
<keyword evidence="6" id="KW-0805">Transcription regulation</keyword>
<evidence type="ECO:0000256" key="6">
    <source>
        <dbReference type="ARBA" id="ARBA00023015"/>
    </source>
</evidence>
<reference evidence="13" key="1">
    <citation type="journal article" date="2005" name="Nature">
        <title>The map-based sequence of the rice genome.</title>
        <authorList>
            <consortium name="International rice genome sequencing project (IRGSP)"/>
            <person name="Matsumoto T."/>
            <person name="Wu J."/>
            <person name="Kanamori H."/>
            <person name="Katayose Y."/>
            <person name="Fujisawa M."/>
            <person name="Namiki N."/>
            <person name="Mizuno H."/>
            <person name="Yamamoto K."/>
            <person name="Antonio B.A."/>
            <person name="Baba T."/>
            <person name="Sakata K."/>
            <person name="Nagamura Y."/>
            <person name="Aoki H."/>
            <person name="Arikawa K."/>
            <person name="Arita K."/>
            <person name="Bito T."/>
            <person name="Chiden Y."/>
            <person name="Fujitsuka N."/>
            <person name="Fukunaka R."/>
            <person name="Hamada M."/>
            <person name="Harada C."/>
            <person name="Hayashi A."/>
            <person name="Hijishita S."/>
            <person name="Honda M."/>
            <person name="Hosokawa S."/>
            <person name="Ichikawa Y."/>
            <person name="Idonuma A."/>
            <person name="Iijima M."/>
            <person name="Ikeda M."/>
            <person name="Ikeno M."/>
            <person name="Ito K."/>
            <person name="Ito S."/>
            <person name="Ito T."/>
            <person name="Ito Y."/>
            <person name="Ito Y."/>
            <person name="Iwabuchi A."/>
            <person name="Kamiya K."/>
            <person name="Karasawa W."/>
            <person name="Kurita K."/>
            <person name="Katagiri S."/>
            <person name="Kikuta A."/>
            <person name="Kobayashi H."/>
            <person name="Kobayashi N."/>
            <person name="Machita K."/>
            <person name="Maehara T."/>
            <person name="Masukawa M."/>
            <person name="Mizubayashi T."/>
            <person name="Mukai Y."/>
            <person name="Nagasaki H."/>
            <person name="Nagata Y."/>
            <person name="Naito S."/>
            <person name="Nakashima M."/>
            <person name="Nakama Y."/>
            <person name="Nakamichi Y."/>
            <person name="Nakamura M."/>
            <person name="Meguro A."/>
            <person name="Negishi M."/>
            <person name="Ohta I."/>
            <person name="Ohta T."/>
            <person name="Okamoto M."/>
            <person name="Ono N."/>
            <person name="Saji S."/>
            <person name="Sakaguchi M."/>
            <person name="Sakai K."/>
            <person name="Shibata M."/>
            <person name="Shimokawa T."/>
            <person name="Song J."/>
            <person name="Takazaki Y."/>
            <person name="Terasawa K."/>
            <person name="Tsugane M."/>
            <person name="Tsuji K."/>
            <person name="Ueda S."/>
            <person name="Waki K."/>
            <person name="Yamagata H."/>
            <person name="Yamamoto M."/>
            <person name="Yamamoto S."/>
            <person name="Yamane H."/>
            <person name="Yoshiki S."/>
            <person name="Yoshihara R."/>
            <person name="Yukawa K."/>
            <person name="Zhong H."/>
            <person name="Yano M."/>
            <person name="Yuan Q."/>
            <person name="Ouyang S."/>
            <person name="Liu J."/>
            <person name="Jones K.M."/>
            <person name="Gansberger K."/>
            <person name="Moffat K."/>
            <person name="Hill J."/>
            <person name="Bera J."/>
            <person name="Fadrosh D."/>
            <person name="Jin S."/>
            <person name="Johri S."/>
            <person name="Kim M."/>
            <person name="Overton L."/>
            <person name="Reardon M."/>
            <person name="Tsitrin T."/>
            <person name="Vuong H."/>
            <person name="Weaver B."/>
            <person name="Ciecko A."/>
            <person name="Tallon L."/>
            <person name="Jackson J."/>
            <person name="Pai G."/>
            <person name="Aken S.V."/>
            <person name="Utterback T."/>
            <person name="Reidmuller S."/>
            <person name="Feldblyum T."/>
            <person name="Hsiao J."/>
            <person name="Zismann V."/>
            <person name="Iobst S."/>
            <person name="de Vazeille A.R."/>
            <person name="Buell C.R."/>
            <person name="Ying K."/>
            <person name="Li Y."/>
            <person name="Lu T."/>
            <person name="Huang Y."/>
            <person name="Zhao Q."/>
            <person name="Feng Q."/>
            <person name="Zhang L."/>
            <person name="Zhu J."/>
            <person name="Weng Q."/>
            <person name="Mu J."/>
            <person name="Lu Y."/>
            <person name="Fan D."/>
            <person name="Liu Y."/>
            <person name="Guan J."/>
            <person name="Zhang Y."/>
            <person name="Yu S."/>
            <person name="Liu X."/>
            <person name="Zhang Y."/>
            <person name="Hong G."/>
            <person name="Han B."/>
            <person name="Choisne N."/>
            <person name="Demange N."/>
            <person name="Orjeda G."/>
            <person name="Samain S."/>
            <person name="Cattolico L."/>
            <person name="Pelletier E."/>
            <person name="Couloux A."/>
            <person name="Segurens B."/>
            <person name="Wincker P."/>
            <person name="D'Hont A."/>
            <person name="Scarpelli C."/>
            <person name="Weissenbach J."/>
            <person name="Salanoubat M."/>
            <person name="Quetier F."/>
            <person name="Yu Y."/>
            <person name="Kim H.R."/>
            <person name="Rambo T."/>
            <person name="Currie J."/>
            <person name="Collura K."/>
            <person name="Luo M."/>
            <person name="Yang T."/>
            <person name="Ammiraju J.S.S."/>
            <person name="Engler F."/>
            <person name="Soderlund C."/>
            <person name="Wing R.A."/>
            <person name="Palmer L.E."/>
            <person name="de la Bastide M."/>
            <person name="Spiegel L."/>
            <person name="Nascimento L."/>
            <person name="Zutavern T."/>
            <person name="O'Shaughnessy A."/>
            <person name="Dike S."/>
            <person name="Dedhia N."/>
            <person name="Preston R."/>
            <person name="Balija V."/>
            <person name="McCombie W.R."/>
            <person name="Chow T."/>
            <person name="Chen H."/>
            <person name="Chung M."/>
            <person name="Chen C."/>
            <person name="Shaw J."/>
            <person name="Wu H."/>
            <person name="Hsiao K."/>
            <person name="Chao Y."/>
            <person name="Chu M."/>
            <person name="Cheng C."/>
            <person name="Hour A."/>
            <person name="Lee P."/>
            <person name="Lin S."/>
            <person name="Lin Y."/>
            <person name="Liou J."/>
            <person name="Liu S."/>
            <person name="Hsing Y."/>
            <person name="Raghuvanshi S."/>
            <person name="Mohanty A."/>
            <person name="Bharti A.K."/>
            <person name="Gaur A."/>
            <person name="Gupta V."/>
            <person name="Kumar D."/>
            <person name="Ravi V."/>
            <person name="Vij S."/>
            <person name="Kapur A."/>
            <person name="Khurana P."/>
            <person name="Khurana P."/>
            <person name="Khurana J.P."/>
            <person name="Tyagi A.K."/>
            <person name="Gaikwad K."/>
            <person name="Singh A."/>
            <person name="Dalal V."/>
            <person name="Srivastava S."/>
            <person name="Dixit A."/>
            <person name="Pal A.K."/>
            <person name="Ghazi I.A."/>
            <person name="Yadav M."/>
            <person name="Pandit A."/>
            <person name="Bhargava A."/>
            <person name="Sureshbabu K."/>
            <person name="Batra K."/>
            <person name="Sharma T.R."/>
            <person name="Mohapatra T."/>
            <person name="Singh N.K."/>
            <person name="Messing J."/>
            <person name="Nelson A.B."/>
            <person name="Fuks G."/>
            <person name="Kavchok S."/>
            <person name="Keizer G."/>
            <person name="Linton E."/>
            <person name="Llaca V."/>
            <person name="Song R."/>
            <person name="Tanyolac B."/>
            <person name="Young S."/>
            <person name="Ho-Il K."/>
            <person name="Hahn J.H."/>
            <person name="Sangsakoo G."/>
            <person name="Vanavichit A."/>
            <person name="de Mattos Luiz.A.T."/>
            <person name="Zimmer P.D."/>
            <person name="Malone G."/>
            <person name="Dellagostin O."/>
            <person name="de Oliveira A.C."/>
            <person name="Bevan M."/>
            <person name="Bancroft I."/>
            <person name="Minx P."/>
            <person name="Cordum H."/>
            <person name="Wilson R."/>
            <person name="Cheng Z."/>
            <person name="Jin W."/>
            <person name="Jiang J."/>
            <person name="Leong S.A."/>
            <person name="Iwama H."/>
            <person name="Gojobori T."/>
            <person name="Itoh T."/>
            <person name="Niimura Y."/>
            <person name="Fujii Y."/>
            <person name="Habara T."/>
            <person name="Sakai H."/>
            <person name="Sato Y."/>
            <person name="Wilson G."/>
            <person name="Kumar K."/>
            <person name="McCouch S."/>
            <person name="Juretic N."/>
            <person name="Hoen D."/>
            <person name="Wright S."/>
            <person name="Bruskiewich R."/>
            <person name="Bureau T."/>
            <person name="Miyao A."/>
            <person name="Hirochika H."/>
            <person name="Nishikawa T."/>
            <person name="Kadowaki K."/>
            <person name="Sugiura M."/>
            <person name="Burr B."/>
            <person name="Sasaki T."/>
        </authorList>
    </citation>
    <scope>NUCLEOTIDE SEQUENCE [LARGE SCALE GENOMIC DNA]</scope>
    <source>
        <strain evidence="13">cv. Nipponbare</strain>
    </source>
</reference>
<dbReference type="InterPro" id="IPR008906">
    <property type="entry name" value="HATC_C_dom"/>
</dbReference>
<evidence type="ECO:0000256" key="4">
    <source>
        <dbReference type="ARBA" id="ARBA00022771"/>
    </source>
</evidence>
<dbReference type="SUPFAM" id="SSF53098">
    <property type="entry name" value="Ribonuclease H-like"/>
    <property type="match status" value="1"/>
</dbReference>
<evidence type="ECO:0000256" key="10">
    <source>
        <dbReference type="PROSITE-ProRule" id="PRU00027"/>
    </source>
</evidence>
<dbReference type="GO" id="GO:0046983">
    <property type="term" value="F:protein dimerization activity"/>
    <property type="evidence" value="ECO:0007669"/>
    <property type="project" value="InterPro"/>
</dbReference>
<proteinExistence type="predicted"/>
<dbReference type="SUPFAM" id="SSF57667">
    <property type="entry name" value="beta-beta-alpha zinc fingers"/>
    <property type="match status" value="1"/>
</dbReference>